<evidence type="ECO:0000256" key="2">
    <source>
        <dbReference type="SAM" id="Phobius"/>
    </source>
</evidence>
<dbReference type="PANTHER" id="PTHR43283">
    <property type="entry name" value="BETA-LACTAMASE-RELATED"/>
    <property type="match status" value="1"/>
</dbReference>
<dbReference type="Gene3D" id="3.40.710.10">
    <property type="entry name" value="DD-peptidase/beta-lactamase superfamily"/>
    <property type="match status" value="1"/>
</dbReference>
<dbReference type="Pfam" id="PF00144">
    <property type="entry name" value="Beta-lactamase"/>
    <property type="match status" value="1"/>
</dbReference>
<reference evidence="4 5" key="1">
    <citation type="submission" date="2017-05" db="EMBL/GenBank/DDBJ databases">
        <authorList>
            <person name="Varghese N."/>
            <person name="Submissions S."/>
        </authorList>
    </citation>
    <scope>NUCLEOTIDE SEQUENCE [LARGE SCALE GENOMIC DNA]</scope>
    <source>
        <strain evidence="4 5">DSM 21985</strain>
    </source>
</reference>
<feature type="transmembrane region" description="Helical" evidence="2">
    <location>
        <begin position="12"/>
        <end position="34"/>
    </location>
</feature>
<dbReference type="AlphaFoldDB" id="A0A521BX06"/>
<keyword evidence="1" id="KW-0378">Hydrolase</keyword>
<dbReference type="PANTHER" id="PTHR43283:SF11">
    <property type="entry name" value="BETA-LACTAMASE-RELATED DOMAIN-CONTAINING PROTEIN"/>
    <property type="match status" value="1"/>
</dbReference>
<name>A0A521BX06_9BACT</name>
<dbReference type="InterPro" id="IPR050789">
    <property type="entry name" value="Diverse_Enzym_Activities"/>
</dbReference>
<feature type="domain" description="Beta-lactamase-related" evidence="3">
    <location>
        <begin position="43"/>
        <end position="286"/>
    </location>
</feature>
<organism evidence="4 5">
    <name type="scientific">Gracilimonas mengyeensis</name>
    <dbReference type="NCBI Taxonomy" id="1302730"/>
    <lineage>
        <taxon>Bacteria</taxon>
        <taxon>Pseudomonadati</taxon>
        <taxon>Balneolota</taxon>
        <taxon>Balneolia</taxon>
        <taxon>Balneolales</taxon>
        <taxon>Balneolaceae</taxon>
        <taxon>Gracilimonas</taxon>
    </lineage>
</organism>
<dbReference type="InterPro" id="IPR012338">
    <property type="entry name" value="Beta-lactam/transpept-like"/>
</dbReference>
<dbReference type="RefSeq" id="WP_142453587.1">
    <property type="nucleotide sequence ID" value="NZ_FXTP01000003.1"/>
</dbReference>
<sequence length="342" mass="39064">MTKKQTKRILRIVLAVGTIISLYFVPWIVVWAWILPLPNTVQEQVDQTMDYGFDGMIVYVDEAGQPPAFYAAGWHDRKNKIPADPHALFKIASISKLYDVVAVTKLVHEGRLSLDKTLADYFPEFAGRIENADKITLKMMVQHRSGIPNFTDTPNFWTHPPKNSQETLERILDLPANFAPGEDYEYSNTNYLLISELIKKVTGHGKHQYLKEEVLDPLGLNNTFASITEVNMDRLMSGYYVGVEEDIKTVDYGSMIATAEDVGIFLRALNDGSLFERGEQETYSELYKYEHTGLIPGYQSIAKYHKDLDTVVIQFVNTVDFEGYTWPLSEISYSRIIKILKR</sequence>
<dbReference type="OrthoDB" id="9793489at2"/>
<dbReference type="InterPro" id="IPR001466">
    <property type="entry name" value="Beta-lactam-related"/>
</dbReference>
<evidence type="ECO:0000313" key="5">
    <source>
        <dbReference type="Proteomes" id="UP000317557"/>
    </source>
</evidence>
<dbReference type="Proteomes" id="UP000317557">
    <property type="component" value="Unassembled WGS sequence"/>
</dbReference>
<evidence type="ECO:0000313" key="4">
    <source>
        <dbReference type="EMBL" id="SMO51615.1"/>
    </source>
</evidence>
<keyword evidence="5" id="KW-1185">Reference proteome</keyword>
<dbReference type="SUPFAM" id="SSF56601">
    <property type="entry name" value="beta-lactamase/transpeptidase-like"/>
    <property type="match status" value="1"/>
</dbReference>
<gene>
    <name evidence="4" type="ORF">SAMN06265219_103170</name>
</gene>
<proteinExistence type="predicted"/>
<evidence type="ECO:0000256" key="1">
    <source>
        <dbReference type="ARBA" id="ARBA00022801"/>
    </source>
</evidence>
<keyword evidence="2" id="KW-0812">Transmembrane</keyword>
<accession>A0A521BX06</accession>
<keyword evidence="2" id="KW-1133">Transmembrane helix</keyword>
<protein>
    <submittedName>
        <fullName evidence="4">Beta-lactamase</fullName>
    </submittedName>
</protein>
<dbReference type="EMBL" id="FXTP01000003">
    <property type="protein sequence ID" value="SMO51615.1"/>
    <property type="molecule type" value="Genomic_DNA"/>
</dbReference>
<evidence type="ECO:0000259" key="3">
    <source>
        <dbReference type="Pfam" id="PF00144"/>
    </source>
</evidence>
<dbReference type="GO" id="GO:0016787">
    <property type="term" value="F:hydrolase activity"/>
    <property type="evidence" value="ECO:0007669"/>
    <property type="project" value="UniProtKB-KW"/>
</dbReference>
<keyword evidence="2" id="KW-0472">Membrane</keyword>